<organism evidence="1 2">
    <name type="scientific">Phaseolus coccineus</name>
    <name type="common">Scarlet runner bean</name>
    <name type="synonym">Phaseolus multiflorus</name>
    <dbReference type="NCBI Taxonomy" id="3886"/>
    <lineage>
        <taxon>Eukaryota</taxon>
        <taxon>Viridiplantae</taxon>
        <taxon>Streptophyta</taxon>
        <taxon>Embryophyta</taxon>
        <taxon>Tracheophyta</taxon>
        <taxon>Spermatophyta</taxon>
        <taxon>Magnoliopsida</taxon>
        <taxon>eudicotyledons</taxon>
        <taxon>Gunneridae</taxon>
        <taxon>Pentapetalae</taxon>
        <taxon>rosids</taxon>
        <taxon>fabids</taxon>
        <taxon>Fabales</taxon>
        <taxon>Fabaceae</taxon>
        <taxon>Papilionoideae</taxon>
        <taxon>50 kb inversion clade</taxon>
        <taxon>NPAAA clade</taxon>
        <taxon>indigoferoid/millettioid clade</taxon>
        <taxon>Phaseoleae</taxon>
        <taxon>Phaseolus</taxon>
    </lineage>
</organism>
<dbReference type="AlphaFoldDB" id="A0AAN9L9J2"/>
<evidence type="ECO:0000313" key="1">
    <source>
        <dbReference type="EMBL" id="KAK7331709.1"/>
    </source>
</evidence>
<dbReference type="EMBL" id="JAYMYR010000011">
    <property type="protein sequence ID" value="KAK7331709.1"/>
    <property type="molecule type" value="Genomic_DNA"/>
</dbReference>
<reference evidence="1 2" key="1">
    <citation type="submission" date="2024-01" db="EMBL/GenBank/DDBJ databases">
        <title>The genomes of 5 underutilized Papilionoideae crops provide insights into root nodulation and disease resistanc.</title>
        <authorList>
            <person name="Jiang F."/>
        </authorList>
    </citation>
    <scope>NUCLEOTIDE SEQUENCE [LARGE SCALE GENOMIC DNA]</scope>
    <source>
        <strain evidence="1">JINMINGXINNONG_FW02</strain>
        <tissue evidence="1">Leaves</tissue>
    </source>
</reference>
<evidence type="ECO:0000313" key="2">
    <source>
        <dbReference type="Proteomes" id="UP001374584"/>
    </source>
</evidence>
<dbReference type="Proteomes" id="UP001374584">
    <property type="component" value="Unassembled WGS sequence"/>
</dbReference>
<sequence>MCTYALKLQITLPVQLDNNFFDVILLKWRQSSPLPVHCWQCGPIGKFSQMPFCIGITLSHSRVIITTFCSCGKQCNGSTIRSYRYVTSNSCPNPLTEIHPFLYVKP</sequence>
<accession>A0AAN9L9J2</accession>
<gene>
    <name evidence="1" type="ORF">VNO80_28446</name>
</gene>
<keyword evidence="2" id="KW-1185">Reference proteome</keyword>
<name>A0AAN9L9J2_PHACN</name>
<protein>
    <submittedName>
        <fullName evidence="1">Uncharacterized protein</fullName>
    </submittedName>
</protein>
<comment type="caution">
    <text evidence="1">The sequence shown here is derived from an EMBL/GenBank/DDBJ whole genome shotgun (WGS) entry which is preliminary data.</text>
</comment>
<proteinExistence type="predicted"/>